<accession>A0A061FPI2</accession>
<organism evidence="1 2">
    <name type="scientific">Theobroma cacao</name>
    <name type="common">Cacao</name>
    <name type="synonym">Cocoa</name>
    <dbReference type="NCBI Taxonomy" id="3641"/>
    <lineage>
        <taxon>Eukaryota</taxon>
        <taxon>Viridiplantae</taxon>
        <taxon>Streptophyta</taxon>
        <taxon>Embryophyta</taxon>
        <taxon>Tracheophyta</taxon>
        <taxon>Spermatophyta</taxon>
        <taxon>Magnoliopsida</taxon>
        <taxon>eudicotyledons</taxon>
        <taxon>Gunneridae</taxon>
        <taxon>Pentapetalae</taxon>
        <taxon>rosids</taxon>
        <taxon>malvids</taxon>
        <taxon>Malvales</taxon>
        <taxon>Malvaceae</taxon>
        <taxon>Byttnerioideae</taxon>
        <taxon>Theobroma</taxon>
    </lineage>
</organism>
<dbReference type="EMBL" id="CM001888">
    <property type="protein sequence ID" value="EOY19180.1"/>
    <property type="molecule type" value="Genomic_DNA"/>
</dbReference>
<keyword evidence="2" id="KW-1185">Reference proteome</keyword>
<dbReference type="Proteomes" id="UP000026915">
    <property type="component" value="Chromosome 10"/>
</dbReference>
<dbReference type="Gramene" id="EOY19180">
    <property type="protein sequence ID" value="EOY19180"/>
    <property type="gene ID" value="TCM_044048"/>
</dbReference>
<reference evidence="1 2" key="1">
    <citation type="journal article" date="2013" name="Genome Biol.">
        <title>The genome sequence of the most widely cultivated cacao type and its use to identify candidate genes regulating pod color.</title>
        <authorList>
            <person name="Motamayor J.C."/>
            <person name="Mockaitis K."/>
            <person name="Schmutz J."/>
            <person name="Haiminen N."/>
            <person name="Iii D.L."/>
            <person name="Cornejo O."/>
            <person name="Findley S.D."/>
            <person name="Zheng P."/>
            <person name="Utro F."/>
            <person name="Royaert S."/>
            <person name="Saski C."/>
            <person name="Jenkins J."/>
            <person name="Podicheti R."/>
            <person name="Zhao M."/>
            <person name="Scheffler B.E."/>
            <person name="Stack J.C."/>
            <person name="Feltus F.A."/>
            <person name="Mustiga G.M."/>
            <person name="Amores F."/>
            <person name="Phillips W."/>
            <person name="Marelli J.P."/>
            <person name="May G.D."/>
            <person name="Shapiro H."/>
            <person name="Ma J."/>
            <person name="Bustamante C.D."/>
            <person name="Schnell R.J."/>
            <person name="Main D."/>
            <person name="Gilbert D."/>
            <person name="Parida L."/>
            <person name="Kuhn D.N."/>
        </authorList>
    </citation>
    <scope>NUCLEOTIDE SEQUENCE [LARGE SCALE GENOMIC DNA]</scope>
    <source>
        <strain evidence="2">cv. Matina 1-6</strain>
    </source>
</reference>
<evidence type="ECO:0000313" key="1">
    <source>
        <dbReference type="EMBL" id="EOY19180.1"/>
    </source>
</evidence>
<name>A0A061FPI2_THECC</name>
<protein>
    <submittedName>
        <fullName evidence="1">Uncharacterized protein</fullName>
    </submittedName>
</protein>
<sequence length="71" mass="7990">MSMIMCVLCHDPKLPIEPVTIAAKPRQTFFTPNVDRNLARLSYKLSHFPGAFSSFLSKTSKLAKNVVSYLM</sequence>
<dbReference type="AlphaFoldDB" id="A0A061FPI2"/>
<dbReference type="InParanoid" id="A0A061FPI2"/>
<proteinExistence type="predicted"/>
<gene>
    <name evidence="1" type="ORF">TCM_044048</name>
</gene>
<evidence type="ECO:0000313" key="2">
    <source>
        <dbReference type="Proteomes" id="UP000026915"/>
    </source>
</evidence>
<dbReference type="HOGENOM" id="CLU_2745135_0_0_1"/>